<reference evidence="3" key="1">
    <citation type="journal article" date="2020" name="Fungal Divers.">
        <title>Resolving the Mortierellaceae phylogeny through synthesis of multi-gene phylogenetics and phylogenomics.</title>
        <authorList>
            <person name="Vandepol N."/>
            <person name="Liber J."/>
            <person name="Desiro A."/>
            <person name="Na H."/>
            <person name="Kennedy M."/>
            <person name="Barry K."/>
            <person name="Grigoriev I.V."/>
            <person name="Miller A.N."/>
            <person name="O'Donnell K."/>
            <person name="Stajich J.E."/>
            <person name="Bonito G."/>
        </authorList>
    </citation>
    <scope>NUCLEOTIDE SEQUENCE</scope>
    <source>
        <strain evidence="3">BC1065</strain>
    </source>
</reference>
<evidence type="ECO:0000313" key="4">
    <source>
        <dbReference type="Proteomes" id="UP000807716"/>
    </source>
</evidence>
<feature type="region of interest" description="Disordered" evidence="1">
    <location>
        <begin position="1"/>
        <end position="53"/>
    </location>
</feature>
<accession>A0A9P6PPC4</accession>
<feature type="transmembrane region" description="Helical" evidence="2">
    <location>
        <begin position="147"/>
        <end position="168"/>
    </location>
</feature>
<evidence type="ECO:0000256" key="1">
    <source>
        <dbReference type="SAM" id="MobiDB-lite"/>
    </source>
</evidence>
<name>A0A9P6PPC4_9FUNG</name>
<feature type="region of interest" description="Disordered" evidence="1">
    <location>
        <begin position="411"/>
        <end position="469"/>
    </location>
</feature>
<dbReference type="AlphaFoldDB" id="A0A9P6PPC4"/>
<sequence>MDEADERTSLVRPNSTNGANVTPHHNGSLHPGGGRYTATAPTPPPRTASGFDNFAAGPRDRRTLLNQIQRNLSPFQAWAANVLHEGDRSSRSVLNWVQSARIARTFLSAVNIVLAVLAFLLIIVDMLEMVVREPILDFLIPANETTIIAAGLLIVLGAFGFSVAYNLLVEEKEDSSARHQHRGGREGHGGSGTDGGGGGGSPWSPVGPPHSTASLGQRAEHTTTTSTGAVVHQQRMTRVLFSPASTKFLVANAALLAVGFLALVIAVSQRSAHLSQMDWQLNSAWTDAYRHHKQHILNYERDHSCCGFAHLHDRDVPNKGNITCVSELKFTEPCKDGFAHDYIRWQRGIFQFMVMELVVLSPLLLVTTTLATIGVVTRHQAKPWFIEDGVPFGSEDDQEAPADAATVDGYSTADRSATTHPNRPLLEGAPATTPAAIESPNNQTPTLIDLTTTPAGVADERPVVQPSLI</sequence>
<dbReference type="OrthoDB" id="2409294at2759"/>
<evidence type="ECO:0000313" key="3">
    <source>
        <dbReference type="EMBL" id="KAG0250135.1"/>
    </source>
</evidence>
<keyword evidence="4" id="KW-1185">Reference proteome</keyword>
<protein>
    <submittedName>
        <fullName evidence="3">Uncharacterized protein</fullName>
    </submittedName>
</protein>
<feature type="region of interest" description="Disordered" evidence="1">
    <location>
        <begin position="175"/>
        <end position="229"/>
    </location>
</feature>
<dbReference type="Proteomes" id="UP000807716">
    <property type="component" value="Unassembled WGS sequence"/>
</dbReference>
<feature type="compositionally biased region" description="Polar residues" evidence="1">
    <location>
        <begin position="11"/>
        <end position="25"/>
    </location>
</feature>
<comment type="caution">
    <text evidence="3">The sequence shown here is derived from an EMBL/GenBank/DDBJ whole genome shotgun (WGS) entry which is preliminary data.</text>
</comment>
<dbReference type="EMBL" id="JAAAJB010000891">
    <property type="protein sequence ID" value="KAG0250135.1"/>
    <property type="molecule type" value="Genomic_DNA"/>
</dbReference>
<organism evidence="3 4">
    <name type="scientific">Actinomortierella ambigua</name>
    <dbReference type="NCBI Taxonomy" id="1343610"/>
    <lineage>
        <taxon>Eukaryota</taxon>
        <taxon>Fungi</taxon>
        <taxon>Fungi incertae sedis</taxon>
        <taxon>Mucoromycota</taxon>
        <taxon>Mortierellomycotina</taxon>
        <taxon>Mortierellomycetes</taxon>
        <taxon>Mortierellales</taxon>
        <taxon>Mortierellaceae</taxon>
        <taxon>Actinomortierella</taxon>
    </lineage>
</organism>
<gene>
    <name evidence="3" type="ORF">DFQ27_009558</name>
</gene>
<feature type="transmembrane region" description="Helical" evidence="2">
    <location>
        <begin position="106"/>
        <end position="127"/>
    </location>
</feature>
<evidence type="ECO:0000256" key="2">
    <source>
        <dbReference type="SAM" id="Phobius"/>
    </source>
</evidence>
<feature type="compositionally biased region" description="Gly residues" evidence="1">
    <location>
        <begin position="189"/>
        <end position="201"/>
    </location>
</feature>
<keyword evidence="2" id="KW-0812">Transmembrane</keyword>
<feature type="transmembrane region" description="Helical" evidence="2">
    <location>
        <begin position="349"/>
        <end position="376"/>
    </location>
</feature>
<proteinExistence type="predicted"/>
<keyword evidence="2" id="KW-1133">Transmembrane helix</keyword>
<feature type="compositionally biased region" description="Polar residues" evidence="1">
    <location>
        <begin position="439"/>
        <end position="454"/>
    </location>
</feature>
<feature type="transmembrane region" description="Helical" evidence="2">
    <location>
        <begin position="248"/>
        <end position="267"/>
    </location>
</feature>
<keyword evidence="2" id="KW-0472">Membrane</keyword>